<evidence type="ECO:0000256" key="3">
    <source>
        <dbReference type="ARBA" id="ARBA00022692"/>
    </source>
</evidence>
<organism evidence="10 11">
    <name type="scientific">Streptomyces himastatinicus ATCC 53653</name>
    <dbReference type="NCBI Taxonomy" id="457427"/>
    <lineage>
        <taxon>Bacteria</taxon>
        <taxon>Bacillati</taxon>
        <taxon>Actinomycetota</taxon>
        <taxon>Actinomycetes</taxon>
        <taxon>Kitasatosporales</taxon>
        <taxon>Streptomycetaceae</taxon>
        <taxon>Streptomyces</taxon>
        <taxon>Streptomyces violaceusniger group</taxon>
    </lineage>
</organism>
<reference evidence="10 11" key="1">
    <citation type="submission" date="2009-02" db="EMBL/GenBank/DDBJ databases">
        <title>Annotation of Streptomyces hygroscopicus strain ATCC 53653.</title>
        <authorList>
            <consortium name="The Broad Institute Genome Sequencing Platform"/>
            <consortium name="Broad Institute Microbial Sequencing Center"/>
            <person name="Fischbach M."/>
            <person name="Godfrey P."/>
            <person name="Ward D."/>
            <person name="Young S."/>
            <person name="Zeng Q."/>
            <person name="Koehrsen M."/>
            <person name="Alvarado L."/>
            <person name="Berlin A.M."/>
            <person name="Bochicchio J."/>
            <person name="Borenstein D."/>
            <person name="Chapman S.B."/>
            <person name="Chen Z."/>
            <person name="Engels R."/>
            <person name="Freedman E."/>
            <person name="Gellesch M."/>
            <person name="Goldberg J."/>
            <person name="Griggs A."/>
            <person name="Gujja S."/>
            <person name="Heilman E.R."/>
            <person name="Heiman D.I."/>
            <person name="Hepburn T.A."/>
            <person name="Howarth C."/>
            <person name="Jen D."/>
            <person name="Larson L."/>
            <person name="Lewis B."/>
            <person name="Mehta T."/>
            <person name="Park D."/>
            <person name="Pearson M."/>
            <person name="Richards J."/>
            <person name="Roberts A."/>
            <person name="Saif S."/>
            <person name="Shea T.D."/>
            <person name="Shenoy N."/>
            <person name="Sisk P."/>
            <person name="Stolte C."/>
            <person name="Sykes S.N."/>
            <person name="Thomson T."/>
            <person name="Walk T."/>
            <person name="White J."/>
            <person name="Yandava C."/>
            <person name="Straight P."/>
            <person name="Clardy J."/>
            <person name="Hung D."/>
            <person name="Kolter R."/>
            <person name="Mekalanos J."/>
            <person name="Walker S."/>
            <person name="Walsh C.T."/>
            <person name="Wieland-Brown L.C."/>
            <person name="Haas B."/>
            <person name="Nusbaum C."/>
            <person name="Birren B."/>
        </authorList>
    </citation>
    <scope>NUCLEOTIDE SEQUENCE [LARGE SCALE GENOMIC DNA]</scope>
    <source>
        <strain evidence="10 11">ATCC 53653</strain>
    </source>
</reference>
<dbReference type="AlphaFoldDB" id="D9WMJ5"/>
<keyword evidence="5 8" id="KW-0472">Membrane</keyword>
<keyword evidence="2" id="KW-0813">Transport</keyword>
<feature type="transmembrane region" description="Helical" evidence="8">
    <location>
        <begin position="365"/>
        <end position="384"/>
    </location>
</feature>
<dbReference type="STRING" id="457427.SSOG_07575"/>
<feature type="transmembrane region" description="Helical" evidence="8">
    <location>
        <begin position="203"/>
        <end position="226"/>
    </location>
</feature>
<dbReference type="GO" id="GO:0005886">
    <property type="term" value="C:plasma membrane"/>
    <property type="evidence" value="ECO:0007669"/>
    <property type="project" value="UniProtKB-SubCell"/>
</dbReference>
<dbReference type="Gene3D" id="1.20.1720.10">
    <property type="entry name" value="Multidrug resistance protein D"/>
    <property type="match status" value="1"/>
</dbReference>
<dbReference type="HOGENOM" id="CLU_000960_28_2_11"/>
<dbReference type="EMBL" id="GG657754">
    <property type="protein sequence ID" value="EFL27861.1"/>
    <property type="molecule type" value="Genomic_DNA"/>
</dbReference>
<proteinExistence type="predicted"/>
<dbReference type="GO" id="GO:0046677">
    <property type="term" value="P:response to antibiotic"/>
    <property type="evidence" value="ECO:0007669"/>
    <property type="project" value="UniProtKB-KW"/>
</dbReference>
<evidence type="ECO:0000259" key="9">
    <source>
        <dbReference type="PROSITE" id="PS50850"/>
    </source>
</evidence>
<feature type="transmembrane region" description="Helical" evidence="8">
    <location>
        <begin position="113"/>
        <end position="130"/>
    </location>
</feature>
<comment type="subcellular location">
    <subcellularLocation>
        <location evidence="1">Cell membrane</location>
        <topology evidence="1">Multi-pass membrane protein</topology>
    </subcellularLocation>
</comment>
<protein>
    <submittedName>
        <fullName evidence="10">MFS superfamily multidrug resistance transporter</fullName>
    </submittedName>
</protein>
<feature type="transmembrane region" description="Helical" evidence="8">
    <location>
        <begin position="21"/>
        <end position="40"/>
    </location>
</feature>
<evidence type="ECO:0000256" key="7">
    <source>
        <dbReference type="SAM" id="MobiDB-lite"/>
    </source>
</evidence>
<dbReference type="GO" id="GO:0022857">
    <property type="term" value="F:transmembrane transporter activity"/>
    <property type="evidence" value="ECO:0007669"/>
    <property type="project" value="InterPro"/>
</dbReference>
<dbReference type="SUPFAM" id="SSF103473">
    <property type="entry name" value="MFS general substrate transporter"/>
    <property type="match status" value="1"/>
</dbReference>
<dbReference type="PROSITE" id="PS50850">
    <property type="entry name" value="MFS"/>
    <property type="match status" value="1"/>
</dbReference>
<feature type="region of interest" description="Disordered" evidence="7">
    <location>
        <begin position="469"/>
        <end position="491"/>
    </location>
</feature>
<feature type="transmembrane region" description="Helical" evidence="8">
    <location>
        <begin position="142"/>
        <end position="166"/>
    </location>
</feature>
<keyword evidence="11" id="KW-1185">Reference proteome</keyword>
<dbReference type="InterPro" id="IPR036259">
    <property type="entry name" value="MFS_trans_sf"/>
</dbReference>
<dbReference type="Proteomes" id="UP000003963">
    <property type="component" value="Unassembled WGS sequence"/>
</dbReference>
<evidence type="ECO:0000313" key="10">
    <source>
        <dbReference type="EMBL" id="EFL27861.1"/>
    </source>
</evidence>
<gene>
    <name evidence="10" type="ORF">SSOG_07575</name>
</gene>
<feature type="transmembrane region" description="Helical" evidence="8">
    <location>
        <begin position="232"/>
        <end position="253"/>
    </location>
</feature>
<dbReference type="OrthoDB" id="7375466at2"/>
<name>D9WMJ5_9ACTN</name>
<feature type="transmembrane region" description="Helical" evidence="8">
    <location>
        <begin position="60"/>
        <end position="79"/>
    </location>
</feature>
<dbReference type="Pfam" id="PF07690">
    <property type="entry name" value="MFS_1"/>
    <property type="match status" value="1"/>
</dbReference>
<dbReference type="InterPro" id="IPR011701">
    <property type="entry name" value="MFS"/>
</dbReference>
<dbReference type="RefSeq" id="WP_009719659.1">
    <property type="nucleotide sequence ID" value="NZ_GG657754.1"/>
</dbReference>
<evidence type="ECO:0000256" key="4">
    <source>
        <dbReference type="ARBA" id="ARBA00022989"/>
    </source>
</evidence>
<dbReference type="InterPro" id="IPR020846">
    <property type="entry name" value="MFS_dom"/>
</dbReference>
<evidence type="ECO:0000313" key="11">
    <source>
        <dbReference type="Proteomes" id="UP000003963"/>
    </source>
</evidence>
<feature type="transmembrane region" description="Helical" evidence="8">
    <location>
        <begin position="340"/>
        <end position="359"/>
    </location>
</feature>
<feature type="transmembrane region" description="Helical" evidence="8">
    <location>
        <begin position="273"/>
        <end position="296"/>
    </location>
</feature>
<dbReference type="PANTHER" id="PTHR42718">
    <property type="entry name" value="MAJOR FACILITATOR SUPERFAMILY MULTIDRUG TRANSPORTER MFSC"/>
    <property type="match status" value="1"/>
</dbReference>
<sequence>MTSEIEQSGAAPSGARLVMPIILLTIFTVPLSISGTAVSLGDIADDLGSSSTGEQWALNGYTLTFACSTLIWGSIADIIGRWRALMSGLVIFGVGSAMSLVAANYLVLDVARLVAGAGAGAVFSVGTAVVSSNFEGERRTRAFALLGSVAGLSLAFGPSLCGLFTQVVGWRFVYGFQLGCLVIACLGMPLIRRAAAHEKRYAARIDVAGAVLFCVATTLTLGGLALGSATGWLSLPFLLCTAAGFVAYGLFAWRESTAPSPLLSLRTLRNKRFSGMTLVVAVSSFTFTNAVAYLPVFFQGAYGSSPGASGAFLMFLTMPVLISPLIAGRLAARGTAVDTILIWSIALMVVGLVATGAVAEQGLAWMTFPMVVVGAGFGLQAGLIDGEALAQVPAKEAGMAAGWINTVRLGSEAIAVSLFGSLFASFAGNADHASRQGFAGITIGSTLFAAVIGLLSILLLRRGRQSETPPREQRLIARGSGPAPRRGARSE</sequence>
<keyword evidence="4 8" id="KW-1133">Transmembrane helix</keyword>
<feature type="transmembrane region" description="Helical" evidence="8">
    <location>
        <begin position="172"/>
        <end position="191"/>
    </location>
</feature>
<dbReference type="CDD" id="cd17321">
    <property type="entry name" value="MFS_MMR_MDR_like"/>
    <property type="match status" value="1"/>
</dbReference>
<dbReference type="PANTHER" id="PTHR42718:SF9">
    <property type="entry name" value="MAJOR FACILITATOR SUPERFAMILY MULTIDRUG TRANSPORTER MFSC"/>
    <property type="match status" value="1"/>
</dbReference>
<evidence type="ECO:0000256" key="1">
    <source>
        <dbReference type="ARBA" id="ARBA00004651"/>
    </source>
</evidence>
<feature type="transmembrane region" description="Helical" evidence="8">
    <location>
        <begin position="308"/>
        <end position="328"/>
    </location>
</feature>
<evidence type="ECO:0000256" key="6">
    <source>
        <dbReference type="ARBA" id="ARBA00023251"/>
    </source>
</evidence>
<evidence type="ECO:0000256" key="5">
    <source>
        <dbReference type="ARBA" id="ARBA00023136"/>
    </source>
</evidence>
<evidence type="ECO:0000256" key="8">
    <source>
        <dbReference type="SAM" id="Phobius"/>
    </source>
</evidence>
<keyword evidence="6" id="KW-0046">Antibiotic resistance</keyword>
<accession>D9WMJ5</accession>
<dbReference type="Gene3D" id="1.20.1250.20">
    <property type="entry name" value="MFS general substrate transporter like domains"/>
    <property type="match status" value="1"/>
</dbReference>
<feature type="domain" description="Major facilitator superfamily (MFS) profile" evidence="9">
    <location>
        <begin position="18"/>
        <end position="464"/>
    </location>
</feature>
<feature type="transmembrane region" description="Helical" evidence="8">
    <location>
        <begin position="438"/>
        <end position="460"/>
    </location>
</feature>
<feature type="transmembrane region" description="Helical" evidence="8">
    <location>
        <begin position="86"/>
        <end position="107"/>
    </location>
</feature>
<evidence type="ECO:0000256" key="2">
    <source>
        <dbReference type="ARBA" id="ARBA00022448"/>
    </source>
</evidence>
<keyword evidence="3 8" id="KW-0812">Transmembrane</keyword>
<feature type="transmembrane region" description="Helical" evidence="8">
    <location>
        <begin position="405"/>
        <end position="426"/>
    </location>
</feature>